<accession>A0A9D1ECK3</accession>
<evidence type="ECO:0000313" key="11">
    <source>
        <dbReference type="Proteomes" id="UP000824201"/>
    </source>
</evidence>
<evidence type="ECO:0000256" key="6">
    <source>
        <dbReference type="ARBA" id="ARBA00023102"/>
    </source>
</evidence>
<evidence type="ECO:0000256" key="8">
    <source>
        <dbReference type="RuleBase" id="RU366003"/>
    </source>
</evidence>
<feature type="domain" description="Polymerase/histidinol phosphatase N-terminal" evidence="9">
    <location>
        <begin position="3"/>
        <end position="84"/>
    </location>
</feature>
<dbReference type="InterPro" id="IPR003141">
    <property type="entry name" value="Pol/His_phosphatase_N"/>
</dbReference>
<evidence type="ECO:0000256" key="4">
    <source>
        <dbReference type="ARBA" id="ARBA00022605"/>
    </source>
</evidence>
<dbReference type="NCBIfam" id="TIGR01856">
    <property type="entry name" value="hisJ_fam"/>
    <property type="match status" value="1"/>
</dbReference>
<evidence type="ECO:0000256" key="3">
    <source>
        <dbReference type="ARBA" id="ARBA00013085"/>
    </source>
</evidence>
<dbReference type="SUPFAM" id="SSF89550">
    <property type="entry name" value="PHP domain-like"/>
    <property type="match status" value="1"/>
</dbReference>
<proteinExistence type="inferred from homology"/>
<dbReference type="PANTHER" id="PTHR21039">
    <property type="entry name" value="HISTIDINOL PHOSPHATASE-RELATED"/>
    <property type="match status" value="1"/>
</dbReference>
<dbReference type="AlphaFoldDB" id="A0A9D1ECK3"/>
<keyword evidence="5 8" id="KW-0378">Hydrolase</keyword>
<reference evidence="10" key="2">
    <citation type="journal article" date="2021" name="PeerJ">
        <title>Extensive microbial diversity within the chicken gut microbiome revealed by metagenomics and culture.</title>
        <authorList>
            <person name="Gilroy R."/>
            <person name="Ravi A."/>
            <person name="Getino M."/>
            <person name="Pursley I."/>
            <person name="Horton D.L."/>
            <person name="Alikhan N.F."/>
            <person name="Baker D."/>
            <person name="Gharbi K."/>
            <person name="Hall N."/>
            <person name="Watson M."/>
            <person name="Adriaenssens E.M."/>
            <person name="Foster-Nyarko E."/>
            <person name="Jarju S."/>
            <person name="Secka A."/>
            <person name="Antonio M."/>
            <person name="Oren A."/>
            <person name="Chaudhuri R.R."/>
            <person name="La Ragione R."/>
            <person name="Hildebrand F."/>
            <person name="Pallen M.J."/>
        </authorList>
    </citation>
    <scope>NUCLEOTIDE SEQUENCE</scope>
    <source>
        <strain evidence="10">ChiW13-3771</strain>
    </source>
</reference>
<dbReference type="GO" id="GO:0005737">
    <property type="term" value="C:cytoplasm"/>
    <property type="evidence" value="ECO:0007669"/>
    <property type="project" value="TreeGrafter"/>
</dbReference>
<gene>
    <name evidence="10" type="ORF">IAC96_00660</name>
</gene>
<comment type="catalytic activity">
    <reaction evidence="7 8">
        <text>L-histidinol phosphate + H2O = L-histidinol + phosphate</text>
        <dbReference type="Rhea" id="RHEA:14465"/>
        <dbReference type="ChEBI" id="CHEBI:15377"/>
        <dbReference type="ChEBI" id="CHEBI:43474"/>
        <dbReference type="ChEBI" id="CHEBI:57699"/>
        <dbReference type="ChEBI" id="CHEBI:57980"/>
        <dbReference type="EC" id="3.1.3.15"/>
    </reaction>
</comment>
<evidence type="ECO:0000256" key="7">
    <source>
        <dbReference type="ARBA" id="ARBA00049158"/>
    </source>
</evidence>
<evidence type="ECO:0000256" key="1">
    <source>
        <dbReference type="ARBA" id="ARBA00004970"/>
    </source>
</evidence>
<dbReference type="SMART" id="SM00481">
    <property type="entry name" value="POLIIIAc"/>
    <property type="match status" value="1"/>
</dbReference>
<dbReference type="GO" id="GO:0000105">
    <property type="term" value="P:L-histidine biosynthetic process"/>
    <property type="evidence" value="ECO:0007669"/>
    <property type="project" value="UniProtKB-UniRule"/>
</dbReference>
<evidence type="ECO:0000256" key="5">
    <source>
        <dbReference type="ARBA" id="ARBA00022801"/>
    </source>
</evidence>
<dbReference type="EC" id="3.1.3.15" evidence="3 8"/>
<dbReference type="InterPro" id="IPR004013">
    <property type="entry name" value="PHP_dom"/>
</dbReference>
<dbReference type="Gene3D" id="3.20.20.140">
    <property type="entry name" value="Metal-dependent hydrolases"/>
    <property type="match status" value="1"/>
</dbReference>
<keyword evidence="6 8" id="KW-0368">Histidine biosynthesis</keyword>
<dbReference type="InterPro" id="IPR010140">
    <property type="entry name" value="Histidinol_P_phosphatase_HisJ"/>
</dbReference>
<keyword evidence="4 8" id="KW-0028">Amino-acid biosynthesis</keyword>
<dbReference type="InterPro" id="IPR016195">
    <property type="entry name" value="Pol/histidinol_Pase-like"/>
</dbReference>
<dbReference type="GO" id="GO:0004401">
    <property type="term" value="F:histidinol-phosphatase activity"/>
    <property type="evidence" value="ECO:0007669"/>
    <property type="project" value="UniProtKB-UniRule"/>
</dbReference>
<dbReference type="Pfam" id="PF02811">
    <property type="entry name" value="PHP"/>
    <property type="match status" value="1"/>
</dbReference>
<evidence type="ECO:0000259" key="9">
    <source>
        <dbReference type="SMART" id="SM00481"/>
    </source>
</evidence>
<dbReference type="PANTHER" id="PTHR21039:SF0">
    <property type="entry name" value="HISTIDINOL-PHOSPHATASE"/>
    <property type="match status" value="1"/>
</dbReference>
<name>A0A9D1ECK3_9FIRM</name>
<comment type="caution">
    <text evidence="10">The sequence shown here is derived from an EMBL/GenBank/DDBJ whole genome shotgun (WGS) entry which is preliminary data.</text>
</comment>
<comment type="pathway">
    <text evidence="1 8">Amino-acid biosynthesis; L-histidine biosynthesis; L-histidine from 5-phospho-alpha-D-ribose 1-diphosphate: step 8/9.</text>
</comment>
<organism evidence="10 11">
    <name type="scientific">Candidatus Fimimorpha faecalis</name>
    <dbReference type="NCBI Taxonomy" id="2840824"/>
    <lineage>
        <taxon>Bacteria</taxon>
        <taxon>Bacillati</taxon>
        <taxon>Bacillota</taxon>
        <taxon>Clostridia</taxon>
        <taxon>Eubacteriales</taxon>
        <taxon>Candidatus Fimimorpha</taxon>
    </lineage>
</organism>
<sequence length="265" mass="30936">MIADYHTHTYFSSDSNTEPEAQIQSALKKGLSYLCFTDHEDMDYCYPDEFQLDLPSYTASMEKLRNRYQNQIQLGIGIEIGLQPHLSQKLSDFVSGYPFDFIIGSSHMVQHMDPYFPEFWNGRSQKDCILAYYEDTLKNIQQFDCFDVYGHIDYIIRYRPDKTQPYHYLDYSDILDEILKTLIQKGKGIECNTAGFKYGLNQPNPERALLTRYKELGGEILTIGSDAHKPMHIAYDFEKLPALLNECGFQYYTIFHNRSPKFLPI</sequence>
<comment type="similarity">
    <text evidence="2 8">Belongs to the PHP hydrolase family. HisK subfamily.</text>
</comment>
<dbReference type="EMBL" id="DVHN01000002">
    <property type="protein sequence ID" value="HIR87438.1"/>
    <property type="molecule type" value="Genomic_DNA"/>
</dbReference>
<dbReference type="Proteomes" id="UP000824201">
    <property type="component" value="Unassembled WGS sequence"/>
</dbReference>
<evidence type="ECO:0000313" key="10">
    <source>
        <dbReference type="EMBL" id="HIR87438.1"/>
    </source>
</evidence>
<evidence type="ECO:0000256" key="2">
    <source>
        <dbReference type="ARBA" id="ARBA00009152"/>
    </source>
</evidence>
<reference evidence="10" key="1">
    <citation type="submission" date="2020-10" db="EMBL/GenBank/DDBJ databases">
        <authorList>
            <person name="Gilroy R."/>
        </authorList>
    </citation>
    <scope>NUCLEOTIDE SEQUENCE</scope>
    <source>
        <strain evidence="10">ChiW13-3771</strain>
    </source>
</reference>
<protein>
    <recommendedName>
        <fullName evidence="3 8">Histidinol-phosphatase</fullName>
        <shortName evidence="8">HolPase</shortName>
        <ecNumber evidence="3 8">3.1.3.15</ecNumber>
    </recommendedName>
</protein>